<evidence type="ECO:0000313" key="19">
    <source>
        <dbReference type="EMBL" id="GMR46799.1"/>
    </source>
</evidence>
<feature type="non-terminal residue" evidence="19">
    <location>
        <position position="557"/>
    </location>
</feature>
<dbReference type="EMBL" id="BTRK01000004">
    <property type="protein sequence ID" value="GMR46799.1"/>
    <property type="molecule type" value="Genomic_DNA"/>
</dbReference>
<evidence type="ECO:0000256" key="8">
    <source>
        <dbReference type="ARBA" id="ARBA00022989"/>
    </source>
</evidence>
<comment type="similarity">
    <text evidence="2 17">Belongs to the amiloride-sensitive sodium channel (TC 1.A.6) family.</text>
</comment>
<evidence type="ECO:0000256" key="16">
    <source>
        <dbReference type="PROSITE-ProRule" id="PRU00076"/>
    </source>
</evidence>
<evidence type="ECO:0000256" key="5">
    <source>
        <dbReference type="ARBA" id="ARBA00022536"/>
    </source>
</evidence>
<dbReference type="Proteomes" id="UP001328107">
    <property type="component" value="Unassembled WGS sequence"/>
</dbReference>
<dbReference type="InterPro" id="IPR000742">
    <property type="entry name" value="EGF"/>
</dbReference>
<dbReference type="Pfam" id="PF07645">
    <property type="entry name" value="EGF_CA"/>
    <property type="match status" value="2"/>
</dbReference>
<gene>
    <name evidence="19" type="ORF">PMAYCL1PPCAC_16994</name>
</gene>
<feature type="domain" description="EGF-like" evidence="18">
    <location>
        <begin position="15"/>
        <end position="57"/>
    </location>
</feature>
<evidence type="ECO:0000256" key="15">
    <source>
        <dbReference type="ARBA" id="ARBA00023303"/>
    </source>
</evidence>
<feature type="non-terminal residue" evidence="19">
    <location>
        <position position="1"/>
    </location>
</feature>
<feature type="disulfide bond" evidence="16">
    <location>
        <begin position="3"/>
        <end position="12"/>
    </location>
</feature>
<dbReference type="PROSITE" id="PS00022">
    <property type="entry name" value="EGF_1"/>
    <property type="match status" value="4"/>
</dbReference>
<feature type="disulfide bond" evidence="16">
    <location>
        <begin position="138"/>
        <end position="147"/>
    </location>
</feature>
<evidence type="ECO:0000256" key="4">
    <source>
        <dbReference type="ARBA" id="ARBA00022461"/>
    </source>
</evidence>
<dbReference type="PROSITE" id="PS01187">
    <property type="entry name" value="EGF_CA"/>
    <property type="match status" value="2"/>
</dbReference>
<dbReference type="InterPro" id="IPR000152">
    <property type="entry name" value="EGF-type_Asp/Asn_hydroxyl_site"/>
</dbReference>
<keyword evidence="9" id="KW-0915">Sodium</keyword>
<dbReference type="PROSITE" id="PS01186">
    <property type="entry name" value="EGF_2"/>
    <property type="match status" value="2"/>
</dbReference>
<accession>A0AAN5HZV4</accession>
<evidence type="ECO:0000256" key="13">
    <source>
        <dbReference type="ARBA" id="ARBA00023180"/>
    </source>
</evidence>
<dbReference type="FunFam" id="2.10.25.10:FF:000125">
    <property type="entry name" value="Neurogenic locus notch protein-like"/>
    <property type="match status" value="1"/>
</dbReference>
<keyword evidence="13" id="KW-0325">Glycoprotein</keyword>
<evidence type="ECO:0000313" key="20">
    <source>
        <dbReference type="Proteomes" id="UP001328107"/>
    </source>
</evidence>
<comment type="caution">
    <text evidence="16">Lacks conserved residue(s) required for the propagation of feature annotation.</text>
</comment>
<feature type="disulfide bond" evidence="16">
    <location>
        <begin position="47"/>
        <end position="56"/>
    </location>
</feature>
<keyword evidence="15 17" id="KW-0407">Ion channel</keyword>
<dbReference type="GO" id="GO:0005886">
    <property type="term" value="C:plasma membrane"/>
    <property type="evidence" value="ECO:0007669"/>
    <property type="project" value="TreeGrafter"/>
</dbReference>
<evidence type="ECO:0000256" key="14">
    <source>
        <dbReference type="ARBA" id="ARBA00023201"/>
    </source>
</evidence>
<dbReference type="GO" id="GO:0015280">
    <property type="term" value="F:ligand-gated sodium channel activity"/>
    <property type="evidence" value="ECO:0007669"/>
    <property type="project" value="TreeGrafter"/>
</dbReference>
<evidence type="ECO:0000256" key="11">
    <source>
        <dbReference type="ARBA" id="ARBA00023136"/>
    </source>
</evidence>
<evidence type="ECO:0000256" key="12">
    <source>
        <dbReference type="ARBA" id="ARBA00023157"/>
    </source>
</evidence>
<dbReference type="Gene3D" id="2.60.470.10">
    <property type="entry name" value="Acid-sensing ion channels like domains"/>
    <property type="match status" value="1"/>
</dbReference>
<feature type="domain" description="EGF-like" evidence="18">
    <location>
        <begin position="68"/>
        <end position="108"/>
    </location>
</feature>
<evidence type="ECO:0000259" key="18">
    <source>
        <dbReference type="PROSITE" id="PS50026"/>
    </source>
</evidence>
<dbReference type="Pfam" id="PF00858">
    <property type="entry name" value="ASC"/>
    <property type="match status" value="1"/>
</dbReference>
<feature type="domain" description="EGF-like" evidence="18">
    <location>
        <begin position="1"/>
        <end position="13"/>
    </location>
</feature>
<evidence type="ECO:0000256" key="2">
    <source>
        <dbReference type="ARBA" id="ARBA00007193"/>
    </source>
</evidence>
<keyword evidence="11" id="KW-0472">Membrane</keyword>
<keyword evidence="14 17" id="KW-0739">Sodium transport</keyword>
<keyword evidence="5 16" id="KW-0245">EGF-like domain</keyword>
<dbReference type="InterPro" id="IPR018097">
    <property type="entry name" value="EGF_Ca-bd_CS"/>
</dbReference>
<proteinExistence type="inferred from homology"/>
<feature type="disulfide bond" evidence="16">
    <location>
        <begin position="98"/>
        <end position="107"/>
    </location>
</feature>
<reference evidence="20" key="1">
    <citation type="submission" date="2022-10" db="EMBL/GenBank/DDBJ databases">
        <title>Genome assembly of Pristionchus species.</title>
        <authorList>
            <person name="Yoshida K."/>
            <person name="Sommer R.J."/>
        </authorList>
    </citation>
    <scope>NUCLEOTIDE SEQUENCE [LARGE SCALE GENOMIC DNA]</scope>
    <source>
        <strain evidence="20">RS5460</strain>
    </source>
</reference>
<evidence type="ECO:0000256" key="1">
    <source>
        <dbReference type="ARBA" id="ARBA00004141"/>
    </source>
</evidence>
<evidence type="ECO:0000256" key="10">
    <source>
        <dbReference type="ARBA" id="ARBA00023065"/>
    </source>
</evidence>
<keyword evidence="6 17" id="KW-0812">Transmembrane</keyword>
<dbReference type="PANTHER" id="PTHR11690:SF177">
    <property type="entry name" value="EGF-LIKE DOMAIN-CONTAINING PROTEIN"/>
    <property type="match status" value="1"/>
</dbReference>
<feature type="domain" description="EGF-like" evidence="18">
    <location>
        <begin position="110"/>
        <end position="148"/>
    </location>
</feature>
<evidence type="ECO:0000256" key="3">
    <source>
        <dbReference type="ARBA" id="ARBA00022448"/>
    </source>
</evidence>
<keyword evidence="7" id="KW-0677">Repeat</keyword>
<keyword evidence="20" id="KW-1185">Reference proteome</keyword>
<evidence type="ECO:0000256" key="17">
    <source>
        <dbReference type="RuleBase" id="RU000679"/>
    </source>
</evidence>
<keyword evidence="12 16" id="KW-1015">Disulfide bond</keyword>
<dbReference type="SMART" id="SM00181">
    <property type="entry name" value="EGF"/>
    <property type="match status" value="4"/>
</dbReference>
<dbReference type="Gene3D" id="1.10.287.770">
    <property type="entry name" value="YojJ-like"/>
    <property type="match status" value="1"/>
</dbReference>
<evidence type="ECO:0000256" key="9">
    <source>
        <dbReference type="ARBA" id="ARBA00023053"/>
    </source>
</evidence>
<name>A0AAN5HZV4_9BILA</name>
<keyword evidence="3 17" id="KW-0813">Transport</keyword>
<dbReference type="SUPFAM" id="SSF57196">
    <property type="entry name" value="EGF/Laminin"/>
    <property type="match status" value="1"/>
</dbReference>
<dbReference type="Gene3D" id="2.10.25.10">
    <property type="entry name" value="Laminin"/>
    <property type="match status" value="3"/>
</dbReference>
<dbReference type="PROSITE" id="PS50026">
    <property type="entry name" value="EGF_3"/>
    <property type="match status" value="5"/>
</dbReference>
<dbReference type="GO" id="GO:0005509">
    <property type="term" value="F:calcium ion binding"/>
    <property type="evidence" value="ECO:0007669"/>
    <property type="project" value="InterPro"/>
</dbReference>
<dbReference type="InterPro" id="IPR049883">
    <property type="entry name" value="NOTCH1_EGF-like"/>
</dbReference>
<feature type="disulfide bond" evidence="16">
    <location>
        <begin position="184"/>
        <end position="193"/>
    </location>
</feature>
<dbReference type="InterPro" id="IPR001881">
    <property type="entry name" value="EGF-like_Ca-bd_dom"/>
</dbReference>
<evidence type="ECO:0000256" key="7">
    <source>
        <dbReference type="ARBA" id="ARBA00022737"/>
    </source>
</evidence>
<organism evidence="19 20">
    <name type="scientific">Pristionchus mayeri</name>
    <dbReference type="NCBI Taxonomy" id="1317129"/>
    <lineage>
        <taxon>Eukaryota</taxon>
        <taxon>Metazoa</taxon>
        <taxon>Ecdysozoa</taxon>
        <taxon>Nematoda</taxon>
        <taxon>Chromadorea</taxon>
        <taxon>Rhabditida</taxon>
        <taxon>Rhabditina</taxon>
        <taxon>Diplogasteromorpha</taxon>
        <taxon>Diplogasteroidea</taxon>
        <taxon>Neodiplogasteridae</taxon>
        <taxon>Pristionchus</taxon>
    </lineage>
</organism>
<protein>
    <recommendedName>
        <fullName evidence="18">EGF-like domain-containing protein</fullName>
    </recommendedName>
</protein>
<dbReference type="PROSITE" id="PS00010">
    <property type="entry name" value="ASX_HYDROXYL"/>
    <property type="match status" value="4"/>
</dbReference>
<keyword evidence="8" id="KW-1133">Transmembrane helix</keyword>
<feature type="domain" description="EGF-like" evidence="18">
    <location>
        <begin position="150"/>
        <end position="194"/>
    </location>
</feature>
<keyword evidence="10 17" id="KW-0406">Ion transport</keyword>
<comment type="subcellular location">
    <subcellularLocation>
        <location evidence="1">Membrane</location>
        <topology evidence="1">Multi-pass membrane protein</topology>
    </subcellularLocation>
</comment>
<sequence length="557" mass="62146">CLCPLGYKGEKCAADIDECAEAAAKGQELCVNNATCVNTRGSYHCDCIFGTFGFDCSDNPDDCQGNATVDGVLYPNECIARDQDAKCFDGFGTYTCQCGQWWTGEHCMEDVDECSFDPPICENFGTCINLPGSYKCVCIKGTEGDNCEINPNDCLNGTKEIEACNSMDPDATCKDGYASFSCVCGPGYTLQFCDLEMIIYNVLQLIGGTGSNEAELIAMLRDLIKYPSMMKDLVPFMIGLQSIENRTRMSWEVEDMFLWVAYEERTLDLRADLVAWNDVVLGNCFTFNHLNNTERWYQARASGAEGGLRAAVKLNRAEFVPWTETSAIMTFIHPNTELIFSESSRYNTAPSTMTTIQTRESRFERLGGRYGKCAKSVNEVASYYYDGSYTTDGCLRSCYQDEVEKECDCMDSRYPMPSDALPCELPDRKCVESITARGDVSTWADCECPLPCENSQFDSSYTSVPFVRGRSKCNSYTSKQRVNDSSCLDPHEEVDYAIINVQLPRLIVHVFQETPAWTFNRILGNVGGLGGIVCGINLVTFFEFTHFLLFQLPMTLI</sequence>
<dbReference type="InterPro" id="IPR001873">
    <property type="entry name" value="ENaC"/>
</dbReference>
<evidence type="ECO:0000256" key="6">
    <source>
        <dbReference type="ARBA" id="ARBA00022692"/>
    </source>
</evidence>
<dbReference type="CDD" id="cd00054">
    <property type="entry name" value="EGF_CA"/>
    <property type="match status" value="3"/>
</dbReference>
<keyword evidence="4 17" id="KW-0894">Sodium channel</keyword>
<dbReference type="SMART" id="SM00179">
    <property type="entry name" value="EGF_CA"/>
    <property type="match status" value="4"/>
</dbReference>
<dbReference type="PANTHER" id="PTHR11690">
    <property type="entry name" value="AMILORIDE-SENSITIVE SODIUM CHANNEL-RELATED"/>
    <property type="match status" value="1"/>
</dbReference>
<dbReference type="SUPFAM" id="SSF57184">
    <property type="entry name" value="Growth factor receptor domain"/>
    <property type="match status" value="1"/>
</dbReference>
<comment type="caution">
    <text evidence="19">The sequence shown here is derived from an EMBL/GenBank/DDBJ whole genome shotgun (WGS) entry which is preliminary data.</text>
</comment>
<dbReference type="InterPro" id="IPR009030">
    <property type="entry name" value="Growth_fac_rcpt_cys_sf"/>
</dbReference>
<dbReference type="AlphaFoldDB" id="A0AAN5HZV4"/>